<sequence length="159" mass="18333">MFKYENETALQTDDFTTKQTSDFKLFLDKNNLEKELSLDSSKYLFVADSLGEDSSLDTMILLVDWLQKENITYSLFEISNRLNLKREINYSILRNSSITNKEISDEADYGLENDDDYWDAPFDDNDSESSNIPNELGDSESTQATGKKQSKKKKLFGLF</sequence>
<dbReference type="Proteomes" id="UP000292886">
    <property type="component" value="Chromosome"/>
</dbReference>
<dbReference type="EMBL" id="CP037940">
    <property type="protein sequence ID" value="QBO35716.1"/>
    <property type="molecule type" value="Genomic_DNA"/>
</dbReference>
<evidence type="ECO:0000256" key="1">
    <source>
        <dbReference type="SAM" id="MobiDB-lite"/>
    </source>
</evidence>
<reference evidence="3" key="1">
    <citation type="submission" date="2019-03" db="EMBL/GenBank/DDBJ databases">
        <title>Weissella sp. 26KH-42 Genome sequencing.</title>
        <authorList>
            <person name="Heo J."/>
            <person name="Kim S.-J."/>
            <person name="Kim J.-S."/>
            <person name="Hong S.-B."/>
            <person name="Kwon S.-W."/>
        </authorList>
    </citation>
    <scope>NUCLEOTIDE SEQUENCE [LARGE SCALE GENOMIC DNA]</scope>
    <source>
        <strain evidence="3">26KH-42</strain>
    </source>
</reference>
<protein>
    <submittedName>
        <fullName evidence="2">Uncharacterized protein</fullName>
    </submittedName>
</protein>
<name>A0A4P6YST1_9LACO</name>
<proteinExistence type="predicted"/>
<accession>A0A4P6YST1</accession>
<evidence type="ECO:0000313" key="3">
    <source>
        <dbReference type="Proteomes" id="UP000292886"/>
    </source>
</evidence>
<evidence type="ECO:0000313" key="2">
    <source>
        <dbReference type="EMBL" id="QBO35716.1"/>
    </source>
</evidence>
<dbReference type="RefSeq" id="WP_133362795.1">
    <property type="nucleotide sequence ID" value="NZ_CP037940.1"/>
</dbReference>
<feature type="compositionally biased region" description="Acidic residues" evidence="1">
    <location>
        <begin position="110"/>
        <end position="127"/>
    </location>
</feature>
<feature type="compositionally biased region" description="Basic residues" evidence="1">
    <location>
        <begin position="148"/>
        <end position="159"/>
    </location>
</feature>
<dbReference type="KEGG" id="wei:EQG49_04185"/>
<keyword evidence="3" id="KW-1185">Reference proteome</keyword>
<dbReference type="AlphaFoldDB" id="A0A4P6YST1"/>
<gene>
    <name evidence="2" type="ORF">EQG49_04185</name>
</gene>
<feature type="region of interest" description="Disordered" evidence="1">
    <location>
        <begin position="110"/>
        <end position="159"/>
    </location>
</feature>
<organism evidence="2 3">
    <name type="scientific">Periweissella cryptocerci</name>
    <dbReference type="NCBI Taxonomy" id="2506420"/>
    <lineage>
        <taxon>Bacteria</taxon>
        <taxon>Bacillati</taxon>
        <taxon>Bacillota</taxon>
        <taxon>Bacilli</taxon>
        <taxon>Lactobacillales</taxon>
        <taxon>Lactobacillaceae</taxon>
        <taxon>Periweissella</taxon>
    </lineage>
</organism>